<sequence length="324" mass="37225">MDGTFLENDPFFTASLLQGESKCEDSNSNWVIFVESTSPHLVTIANVKNAFLSGDLEEEVYMSPPSGFKAQFSHQFLGSLFTKFSKARKVEVLIIYVNDIVLFGDNHIEIIPLKKRMAYEFEIKDLGNMKYFLEMEVARSKEGIFVSQRKYTLNLLTDTNMLGFCPTDTPTEFNCKLKNSDDKVPIDKEQYQCLVERQTGKLSKLILIQTGQHLLLIENLPLVIVPLYEKVLFDLHQNCKMPMKLFCDNMESIDIANNPFQHDGTKHVEIDRHFIKERLDNGSICISYIPLSQQVVDVPAKRFLRQNFDFCVSKLGHIDIYVPT</sequence>
<accession>A0A5D3CHN1</accession>
<evidence type="ECO:0000259" key="1">
    <source>
        <dbReference type="Pfam" id="PF07727"/>
    </source>
</evidence>
<evidence type="ECO:0000313" key="2">
    <source>
        <dbReference type="EMBL" id="TYK09779.1"/>
    </source>
</evidence>
<protein>
    <submittedName>
        <fullName evidence="2">Retrotransposon protein, putative, unclassified</fullName>
    </submittedName>
</protein>
<feature type="domain" description="Reverse transcriptase Ty1/copia-type" evidence="1">
    <location>
        <begin position="80"/>
        <end position="172"/>
    </location>
</feature>
<comment type="caution">
    <text evidence="2">The sequence shown here is derived from an EMBL/GenBank/DDBJ whole genome shotgun (WGS) entry which is preliminary data.</text>
</comment>
<dbReference type="Proteomes" id="UP000321947">
    <property type="component" value="Unassembled WGS sequence"/>
</dbReference>
<name>A0A5D3CHN1_CUCMM</name>
<dbReference type="CDD" id="cd09272">
    <property type="entry name" value="RNase_HI_RT_Ty1"/>
    <property type="match status" value="1"/>
</dbReference>
<dbReference type="Pfam" id="PF07727">
    <property type="entry name" value="RVT_2"/>
    <property type="match status" value="1"/>
</dbReference>
<gene>
    <name evidence="2" type="ORF">E5676_scaffold127G00680</name>
</gene>
<proteinExistence type="predicted"/>
<evidence type="ECO:0000313" key="3">
    <source>
        <dbReference type="Proteomes" id="UP000321947"/>
    </source>
</evidence>
<organism evidence="2 3">
    <name type="scientific">Cucumis melo var. makuwa</name>
    <name type="common">Oriental melon</name>
    <dbReference type="NCBI Taxonomy" id="1194695"/>
    <lineage>
        <taxon>Eukaryota</taxon>
        <taxon>Viridiplantae</taxon>
        <taxon>Streptophyta</taxon>
        <taxon>Embryophyta</taxon>
        <taxon>Tracheophyta</taxon>
        <taxon>Spermatophyta</taxon>
        <taxon>Magnoliopsida</taxon>
        <taxon>eudicotyledons</taxon>
        <taxon>Gunneridae</taxon>
        <taxon>Pentapetalae</taxon>
        <taxon>rosids</taxon>
        <taxon>fabids</taxon>
        <taxon>Cucurbitales</taxon>
        <taxon>Cucurbitaceae</taxon>
        <taxon>Benincaseae</taxon>
        <taxon>Cucumis</taxon>
    </lineage>
</organism>
<dbReference type="AlphaFoldDB" id="A0A5D3CHN1"/>
<reference evidence="2 3" key="1">
    <citation type="submission" date="2019-08" db="EMBL/GenBank/DDBJ databases">
        <title>Draft genome sequences of two oriental melons (Cucumis melo L. var makuwa).</title>
        <authorList>
            <person name="Kwon S.-Y."/>
        </authorList>
    </citation>
    <scope>NUCLEOTIDE SEQUENCE [LARGE SCALE GENOMIC DNA]</scope>
    <source>
        <strain evidence="3">cv. Chang Bougi</strain>
        <tissue evidence="2">Leaf</tissue>
    </source>
</reference>
<dbReference type="InterPro" id="IPR013103">
    <property type="entry name" value="RVT_2"/>
</dbReference>
<dbReference type="EMBL" id="SSTD01011467">
    <property type="protein sequence ID" value="TYK09779.1"/>
    <property type="molecule type" value="Genomic_DNA"/>
</dbReference>